<feature type="transmembrane region" description="Helical" evidence="1">
    <location>
        <begin position="223"/>
        <end position="248"/>
    </location>
</feature>
<dbReference type="AlphaFoldDB" id="A0A8J3Z5N3"/>
<dbReference type="GO" id="GO:0140359">
    <property type="term" value="F:ABC-type transporter activity"/>
    <property type="evidence" value="ECO:0007669"/>
    <property type="project" value="InterPro"/>
</dbReference>
<keyword evidence="1" id="KW-1133">Transmembrane helix</keyword>
<dbReference type="EMBL" id="BOPG01000018">
    <property type="protein sequence ID" value="GIJ55463.1"/>
    <property type="molecule type" value="Genomic_DNA"/>
</dbReference>
<evidence type="ECO:0000313" key="3">
    <source>
        <dbReference type="Proteomes" id="UP000612585"/>
    </source>
</evidence>
<feature type="transmembrane region" description="Helical" evidence="1">
    <location>
        <begin position="108"/>
        <end position="129"/>
    </location>
</feature>
<comment type="caution">
    <text evidence="2">The sequence shown here is derived from an EMBL/GenBank/DDBJ whole genome shotgun (WGS) entry which is preliminary data.</text>
</comment>
<sequence>MNGIVRSEWTKVRSLRSVLLTVALTVVCAVVFGVLISSGQAREYGTLSAADRAAFDPTYVSLIGSFVFAQLAIGALGVLSVTSEYATGTIRPTLAAVPYRGRLLGAKAIVLGAAAFGVANVAVFAAYLSGQPTLSGLDAPSSTLDDPHVLRAVLGAGWWLTAVALLGVGVGMIVRSTAGAFTVVVASTLLIPLIGGLLPAWFARWWPTSAGQQIMRVMRDPEALSPWAGITWMYVAVAGVLLLGYVSLRFRDA</sequence>
<keyword evidence="3" id="KW-1185">Reference proteome</keyword>
<evidence type="ECO:0000313" key="2">
    <source>
        <dbReference type="EMBL" id="GIJ55463.1"/>
    </source>
</evidence>
<dbReference type="GO" id="GO:0005886">
    <property type="term" value="C:plasma membrane"/>
    <property type="evidence" value="ECO:0007669"/>
    <property type="project" value="UniProtKB-SubCell"/>
</dbReference>
<evidence type="ECO:0000256" key="1">
    <source>
        <dbReference type="SAM" id="Phobius"/>
    </source>
</evidence>
<dbReference type="RefSeq" id="WP_203992320.1">
    <property type="nucleotide sequence ID" value="NZ_BOPG01000018.1"/>
</dbReference>
<reference evidence="2" key="1">
    <citation type="submission" date="2021-01" db="EMBL/GenBank/DDBJ databases">
        <title>Whole genome shotgun sequence of Virgisporangium aurantiacum NBRC 16421.</title>
        <authorList>
            <person name="Komaki H."/>
            <person name="Tamura T."/>
        </authorList>
    </citation>
    <scope>NUCLEOTIDE SEQUENCE</scope>
    <source>
        <strain evidence="2">NBRC 16421</strain>
    </source>
</reference>
<feature type="transmembrane region" description="Helical" evidence="1">
    <location>
        <begin position="59"/>
        <end position="81"/>
    </location>
</feature>
<gene>
    <name evidence="2" type="ORF">Vau01_029790</name>
</gene>
<feature type="transmembrane region" description="Helical" evidence="1">
    <location>
        <begin position="181"/>
        <end position="203"/>
    </location>
</feature>
<name>A0A8J3Z5N3_9ACTN</name>
<protein>
    <submittedName>
        <fullName evidence="2">ABC transporter</fullName>
    </submittedName>
</protein>
<keyword evidence="1" id="KW-0472">Membrane</keyword>
<proteinExistence type="predicted"/>
<keyword evidence="1" id="KW-0812">Transmembrane</keyword>
<accession>A0A8J3Z5N3</accession>
<organism evidence="2 3">
    <name type="scientific">Virgisporangium aurantiacum</name>
    <dbReference type="NCBI Taxonomy" id="175570"/>
    <lineage>
        <taxon>Bacteria</taxon>
        <taxon>Bacillati</taxon>
        <taxon>Actinomycetota</taxon>
        <taxon>Actinomycetes</taxon>
        <taxon>Micromonosporales</taxon>
        <taxon>Micromonosporaceae</taxon>
        <taxon>Virgisporangium</taxon>
    </lineage>
</organism>
<feature type="transmembrane region" description="Helical" evidence="1">
    <location>
        <begin position="18"/>
        <end position="39"/>
    </location>
</feature>
<dbReference type="Proteomes" id="UP000612585">
    <property type="component" value="Unassembled WGS sequence"/>
</dbReference>
<feature type="transmembrane region" description="Helical" evidence="1">
    <location>
        <begin position="149"/>
        <end position="174"/>
    </location>
</feature>